<evidence type="ECO:0000256" key="9">
    <source>
        <dbReference type="HAMAP-Rule" id="MF_00135"/>
    </source>
</evidence>
<reference evidence="11 12" key="1">
    <citation type="journal article" date="2019" name="Int. J. Syst. Evol. Microbiol.">
        <title>The Global Catalogue of Microorganisms (GCM) 10K type strain sequencing project: providing services to taxonomists for standard genome sequencing and annotation.</title>
        <authorList>
            <consortium name="The Broad Institute Genomics Platform"/>
            <consortium name="The Broad Institute Genome Sequencing Center for Infectious Disease"/>
            <person name="Wu L."/>
            <person name="Ma J."/>
        </authorList>
    </citation>
    <scope>NUCLEOTIDE SEQUENCE [LARGE SCALE GENOMIC DNA]</scope>
    <source>
        <strain evidence="11 12">JCM 12393</strain>
    </source>
</reference>
<dbReference type="InterPro" id="IPR001240">
    <property type="entry name" value="PRAI_dom"/>
</dbReference>
<sequence length="203" mass="20471">MSGNVFVKICGLSTAVDVAAAVEAGADAIGFVLTESPRRVSPELARELADAVPESVLTVGVFREEPAEYVRAAVRATGVRAVQLHGNHPAAAFAELSDLGLPLIRATSAAAAAGAGCGDFGEDLLLLDAPVAGAGEPWDWSALGAKPPAGKWVLAGGLSPANVAAAIEAARPWGVDVSSGVEVRRGVKDPALIAEFLQAAKSA</sequence>
<dbReference type="InterPro" id="IPR013785">
    <property type="entry name" value="Aldolase_TIM"/>
</dbReference>
<gene>
    <name evidence="9" type="primary">trpF</name>
    <name evidence="11" type="ORF">GCM10009639_43700</name>
</gene>
<evidence type="ECO:0000256" key="4">
    <source>
        <dbReference type="ARBA" id="ARBA00022272"/>
    </source>
</evidence>
<evidence type="ECO:0000313" key="11">
    <source>
        <dbReference type="EMBL" id="GAA1401424.1"/>
    </source>
</evidence>
<comment type="pathway">
    <text evidence="2 9">Amino-acid biosynthesis; L-tryptophan biosynthesis; L-tryptophan from chorismate: step 3/5.</text>
</comment>
<dbReference type="PANTHER" id="PTHR42894:SF1">
    <property type="entry name" value="N-(5'-PHOSPHORIBOSYL)ANTHRANILATE ISOMERASE"/>
    <property type="match status" value="1"/>
</dbReference>
<dbReference type="Pfam" id="PF00697">
    <property type="entry name" value="PRAI"/>
    <property type="match status" value="1"/>
</dbReference>
<evidence type="ECO:0000256" key="8">
    <source>
        <dbReference type="ARBA" id="ARBA00023235"/>
    </source>
</evidence>
<organism evidence="11 12">
    <name type="scientific">Kitasatospora putterlickiae</name>
    <dbReference type="NCBI Taxonomy" id="221725"/>
    <lineage>
        <taxon>Bacteria</taxon>
        <taxon>Bacillati</taxon>
        <taxon>Actinomycetota</taxon>
        <taxon>Actinomycetes</taxon>
        <taxon>Kitasatosporales</taxon>
        <taxon>Streptomycetaceae</taxon>
        <taxon>Kitasatospora</taxon>
    </lineage>
</organism>
<dbReference type="Proteomes" id="UP001499863">
    <property type="component" value="Unassembled WGS sequence"/>
</dbReference>
<evidence type="ECO:0000256" key="2">
    <source>
        <dbReference type="ARBA" id="ARBA00004664"/>
    </source>
</evidence>
<feature type="domain" description="N-(5'phosphoribosyl) anthranilate isomerase (PRAI)" evidence="10">
    <location>
        <begin position="7"/>
        <end position="199"/>
    </location>
</feature>
<keyword evidence="6 9" id="KW-0822">Tryptophan biosynthesis</keyword>
<evidence type="ECO:0000313" key="12">
    <source>
        <dbReference type="Proteomes" id="UP001499863"/>
    </source>
</evidence>
<comment type="similarity">
    <text evidence="9">Belongs to the TrpF family.</text>
</comment>
<keyword evidence="5 9" id="KW-0028">Amino-acid biosynthesis</keyword>
<evidence type="ECO:0000256" key="1">
    <source>
        <dbReference type="ARBA" id="ARBA00001164"/>
    </source>
</evidence>
<evidence type="ECO:0000256" key="5">
    <source>
        <dbReference type="ARBA" id="ARBA00022605"/>
    </source>
</evidence>
<keyword evidence="12" id="KW-1185">Reference proteome</keyword>
<accession>A0ABN1Y9B4</accession>
<name>A0ABN1Y9B4_9ACTN</name>
<dbReference type="InterPro" id="IPR011060">
    <property type="entry name" value="RibuloseP-bd_barrel"/>
</dbReference>
<dbReference type="EC" id="5.3.1.24" evidence="3 9"/>
<evidence type="ECO:0000256" key="6">
    <source>
        <dbReference type="ARBA" id="ARBA00022822"/>
    </source>
</evidence>
<evidence type="ECO:0000259" key="10">
    <source>
        <dbReference type="Pfam" id="PF00697"/>
    </source>
</evidence>
<evidence type="ECO:0000256" key="7">
    <source>
        <dbReference type="ARBA" id="ARBA00023141"/>
    </source>
</evidence>
<dbReference type="CDD" id="cd00405">
    <property type="entry name" value="PRAI"/>
    <property type="match status" value="1"/>
</dbReference>
<dbReference type="EMBL" id="BAAAKJ010000238">
    <property type="protein sequence ID" value="GAA1401424.1"/>
    <property type="molecule type" value="Genomic_DNA"/>
</dbReference>
<dbReference type="PANTHER" id="PTHR42894">
    <property type="entry name" value="N-(5'-PHOSPHORIBOSYL)ANTHRANILATE ISOMERASE"/>
    <property type="match status" value="1"/>
</dbReference>
<dbReference type="Gene3D" id="3.20.20.70">
    <property type="entry name" value="Aldolase class I"/>
    <property type="match status" value="1"/>
</dbReference>
<dbReference type="HAMAP" id="MF_00135">
    <property type="entry name" value="PRAI"/>
    <property type="match status" value="1"/>
</dbReference>
<proteinExistence type="inferred from homology"/>
<keyword evidence="7 9" id="KW-0057">Aromatic amino acid biosynthesis</keyword>
<evidence type="ECO:0000256" key="3">
    <source>
        <dbReference type="ARBA" id="ARBA00012572"/>
    </source>
</evidence>
<dbReference type="SUPFAM" id="SSF51366">
    <property type="entry name" value="Ribulose-phoshate binding barrel"/>
    <property type="match status" value="1"/>
</dbReference>
<dbReference type="InterPro" id="IPR044643">
    <property type="entry name" value="TrpF_fam"/>
</dbReference>
<comment type="catalytic activity">
    <reaction evidence="1 9">
        <text>N-(5-phospho-beta-D-ribosyl)anthranilate = 1-(2-carboxyphenylamino)-1-deoxy-D-ribulose 5-phosphate</text>
        <dbReference type="Rhea" id="RHEA:21540"/>
        <dbReference type="ChEBI" id="CHEBI:18277"/>
        <dbReference type="ChEBI" id="CHEBI:58613"/>
        <dbReference type="EC" id="5.3.1.24"/>
    </reaction>
</comment>
<protein>
    <recommendedName>
        <fullName evidence="4 9">N-(5'-phosphoribosyl)anthranilate isomerase</fullName>
        <shortName evidence="9">PRAI</shortName>
        <ecNumber evidence="3 9">5.3.1.24</ecNumber>
    </recommendedName>
</protein>
<keyword evidence="8 9" id="KW-0413">Isomerase</keyword>
<comment type="caution">
    <text evidence="11">The sequence shown here is derived from an EMBL/GenBank/DDBJ whole genome shotgun (WGS) entry which is preliminary data.</text>
</comment>